<keyword evidence="6" id="KW-0413">Isomerase</keyword>
<dbReference type="PANTHER" id="PTHR42957:SF1">
    <property type="entry name" value="HELICASE MJ1565-RELATED"/>
    <property type="match status" value="1"/>
</dbReference>
<accession>A0A7J5UJF8</accession>
<evidence type="ECO:0000256" key="1">
    <source>
        <dbReference type="ARBA" id="ARBA00022741"/>
    </source>
</evidence>
<dbReference type="GO" id="GO:0003677">
    <property type="term" value="F:DNA binding"/>
    <property type="evidence" value="ECO:0007669"/>
    <property type="project" value="UniProtKB-KW"/>
</dbReference>
<sequence length="568" mass="61075">MGATVTVRLDPELAGVAPLWRGRLQPIGQVGSLVTLPQGPVRLLASVTLVGISELAGALPPVDVVQTGDRWLRLQLLGEVDAVGRFQRGVTSYPGLDDPVHFAEPELFARVYPPHSTSHVRIGRLAANPDVPLALEARRLVTRHSVVVGSTGAGKTSTVASLLQKFVREGWESANIVVIDPHGEYISAVRDLASVRSVTGDGANALRVPYWALPATDILTALTGGASTNATLVNRFIELVAEQRRQYADACGWLSDSSTVTADTPIPFDLHEVWHKLDYDNNATVTKKSGGTDCVIDSGDPRSLKPAKFTPHGPGGTPPMQGPLYGRFGTVPGHIRWRMRDPRFAFFLKPDSQTLDHDPFIEVLDEWLGGEKPLSVLDFSGVPSEAADLAIGVVLRLLFELCLRSTPEVGVGRHRPVLVVMEEAHRFLAEGSTVRVARDSVNRIAREGRKYGIGMMLVSQRPSELPETAFSQAGTVIAMRLTNSADQSRVRSGLPDTLVGLAEALPSLRTGEALIAGEAIALPSRVMIDAPHPAPHAADPGLEGWRGAPSIEGLQNALAKWRGLETEE</sequence>
<evidence type="ECO:0000259" key="9">
    <source>
        <dbReference type="Pfam" id="PF05872"/>
    </source>
</evidence>
<keyword evidence="11" id="KW-1185">Reference proteome</keyword>
<evidence type="ECO:0000256" key="3">
    <source>
        <dbReference type="ARBA" id="ARBA00022806"/>
    </source>
</evidence>
<dbReference type="GO" id="GO:0005524">
    <property type="term" value="F:ATP binding"/>
    <property type="evidence" value="ECO:0007669"/>
    <property type="project" value="UniProtKB-KW"/>
</dbReference>
<dbReference type="InterPro" id="IPR027417">
    <property type="entry name" value="P-loop_NTPase"/>
</dbReference>
<dbReference type="InterPro" id="IPR008571">
    <property type="entry name" value="HerA-like"/>
</dbReference>
<evidence type="ECO:0000256" key="5">
    <source>
        <dbReference type="ARBA" id="ARBA00023125"/>
    </source>
</evidence>
<proteinExistence type="predicted"/>
<organism evidence="10 11">
    <name type="scientific">Georgenia thermotolerans</name>
    <dbReference type="NCBI Taxonomy" id="527326"/>
    <lineage>
        <taxon>Bacteria</taxon>
        <taxon>Bacillati</taxon>
        <taxon>Actinomycetota</taxon>
        <taxon>Actinomycetes</taxon>
        <taxon>Micrococcales</taxon>
        <taxon>Bogoriellaceae</taxon>
        <taxon>Georgenia</taxon>
    </lineage>
</organism>
<dbReference type="PANTHER" id="PTHR42957">
    <property type="entry name" value="HELICASE MJ1565-RELATED"/>
    <property type="match status" value="1"/>
</dbReference>
<dbReference type="OrthoDB" id="9806951at2"/>
<dbReference type="GO" id="GO:0004386">
    <property type="term" value="F:helicase activity"/>
    <property type="evidence" value="ECO:0007669"/>
    <property type="project" value="UniProtKB-KW"/>
</dbReference>
<keyword evidence="5" id="KW-0238">DNA-binding</keyword>
<dbReference type="EMBL" id="WHJE01000159">
    <property type="protein sequence ID" value="KAE8762519.1"/>
    <property type="molecule type" value="Genomic_DNA"/>
</dbReference>
<reference evidence="10 11" key="1">
    <citation type="submission" date="2019-10" db="EMBL/GenBank/DDBJ databases">
        <title>Georgenia wutianyii sp. nov. and Georgenia yuyongxinii sp. nov. isolated from plateau pika (Ochotona curzoniae) in the Qinghai-Tibet plateau of China.</title>
        <authorList>
            <person name="Tian Z."/>
        </authorList>
    </citation>
    <scope>NUCLEOTIDE SEQUENCE [LARGE SCALE GENOMIC DNA]</scope>
    <source>
        <strain evidence="10 11">DSM 21501</strain>
    </source>
</reference>
<keyword evidence="3" id="KW-0347">Helicase</keyword>
<dbReference type="AlphaFoldDB" id="A0A7J5UJF8"/>
<dbReference type="Gene3D" id="3.40.50.300">
    <property type="entry name" value="P-loop containing nucleotide triphosphate hydrolases"/>
    <property type="match status" value="2"/>
</dbReference>
<keyword evidence="1" id="KW-0547">Nucleotide-binding</keyword>
<dbReference type="Proteomes" id="UP000451860">
    <property type="component" value="Unassembled WGS sequence"/>
</dbReference>
<protein>
    <submittedName>
        <fullName evidence="10">DUF853 family protein</fullName>
    </submittedName>
</protein>
<keyword evidence="2" id="KW-0378">Hydrolase</keyword>
<evidence type="ECO:0000256" key="7">
    <source>
        <dbReference type="SAM" id="MobiDB-lite"/>
    </source>
</evidence>
<evidence type="ECO:0000256" key="2">
    <source>
        <dbReference type="ARBA" id="ARBA00022801"/>
    </source>
</evidence>
<dbReference type="SUPFAM" id="SSF52540">
    <property type="entry name" value="P-loop containing nucleoside triphosphate hydrolases"/>
    <property type="match status" value="1"/>
</dbReference>
<dbReference type="Pfam" id="PF05872">
    <property type="entry name" value="HerA_C"/>
    <property type="match status" value="1"/>
</dbReference>
<feature type="domain" description="Helicase HerA central" evidence="8">
    <location>
        <begin position="120"/>
        <end position="283"/>
    </location>
</feature>
<dbReference type="Pfam" id="PF01935">
    <property type="entry name" value="DUF87"/>
    <property type="match status" value="1"/>
</dbReference>
<evidence type="ECO:0000256" key="6">
    <source>
        <dbReference type="ARBA" id="ARBA00023235"/>
    </source>
</evidence>
<evidence type="ECO:0000313" key="11">
    <source>
        <dbReference type="Proteomes" id="UP000451860"/>
    </source>
</evidence>
<dbReference type="GO" id="GO:0016787">
    <property type="term" value="F:hydrolase activity"/>
    <property type="evidence" value="ECO:0007669"/>
    <property type="project" value="UniProtKB-KW"/>
</dbReference>
<evidence type="ECO:0000259" key="8">
    <source>
        <dbReference type="Pfam" id="PF01935"/>
    </source>
</evidence>
<name>A0A7J5UJF8_9MICO</name>
<dbReference type="InterPro" id="IPR002789">
    <property type="entry name" value="HerA_central"/>
</dbReference>
<comment type="caution">
    <text evidence="10">The sequence shown here is derived from an EMBL/GenBank/DDBJ whole genome shotgun (WGS) entry which is preliminary data.</text>
</comment>
<evidence type="ECO:0000313" key="10">
    <source>
        <dbReference type="EMBL" id="KAE8762519.1"/>
    </source>
</evidence>
<feature type="region of interest" description="Disordered" evidence="7">
    <location>
        <begin position="303"/>
        <end position="324"/>
    </location>
</feature>
<feature type="domain" description="Helicase HerA-like C-terminal" evidence="9">
    <location>
        <begin position="393"/>
        <end position="516"/>
    </location>
</feature>
<keyword evidence="4" id="KW-0067">ATP-binding</keyword>
<evidence type="ECO:0000256" key="4">
    <source>
        <dbReference type="ARBA" id="ARBA00022840"/>
    </source>
</evidence>
<dbReference type="InterPro" id="IPR033186">
    <property type="entry name" value="HerA_C"/>
</dbReference>
<gene>
    <name evidence="10" type="ORF">GB883_18945</name>
</gene>